<dbReference type="Gene3D" id="2.30.42.10">
    <property type="match status" value="1"/>
</dbReference>
<gene>
    <name evidence="3" type="ORF">ACFOZ4_16305</name>
</gene>
<dbReference type="PANTHER" id="PTHR32060:SF30">
    <property type="entry name" value="CARBOXY-TERMINAL PROCESSING PROTEASE CTPA"/>
    <property type="match status" value="1"/>
</dbReference>
<evidence type="ECO:0000313" key="4">
    <source>
        <dbReference type="Proteomes" id="UP001595816"/>
    </source>
</evidence>
<feature type="compositionally biased region" description="Low complexity" evidence="1">
    <location>
        <begin position="41"/>
        <end position="51"/>
    </location>
</feature>
<protein>
    <submittedName>
        <fullName evidence="3">S41 family peptidase</fullName>
    </submittedName>
</protein>
<dbReference type="Pfam" id="PF03572">
    <property type="entry name" value="Peptidase_S41"/>
    <property type="match status" value="1"/>
</dbReference>
<dbReference type="SMART" id="SM00228">
    <property type="entry name" value="PDZ"/>
    <property type="match status" value="1"/>
</dbReference>
<dbReference type="Gene3D" id="3.90.226.10">
    <property type="entry name" value="2-enoyl-CoA Hydratase, Chain A, domain 1"/>
    <property type="match status" value="1"/>
</dbReference>
<dbReference type="Proteomes" id="UP001595816">
    <property type="component" value="Unassembled WGS sequence"/>
</dbReference>
<dbReference type="InterPro" id="IPR005151">
    <property type="entry name" value="Tail-specific_protease"/>
</dbReference>
<dbReference type="RefSeq" id="WP_253753743.1">
    <property type="nucleotide sequence ID" value="NZ_JAMZDZ010000001.1"/>
</dbReference>
<evidence type="ECO:0000256" key="1">
    <source>
        <dbReference type="SAM" id="MobiDB-lite"/>
    </source>
</evidence>
<dbReference type="PROSITE" id="PS50106">
    <property type="entry name" value="PDZ"/>
    <property type="match status" value="1"/>
</dbReference>
<evidence type="ECO:0000313" key="3">
    <source>
        <dbReference type="EMBL" id="MFC4132174.1"/>
    </source>
</evidence>
<sequence>MRNKLRIAVGVATTALVGGILTVVIVPAGSAESSSRPPACTAPTGQVGQPTTPAPPQPTTITTIGQAYYCIFDNYYSGPELDDRTLLVPAFAALTRELQRRGIDQPRATLPALTGRKDADWTAFSRTYDTIAAALPDDAAVRQAVAEATLLGMVSALDDNHARWTRGQQRSLLGMKFSGLRVDGVDPVVTAPIFVTTVAAGSGAASAGIKPGDEVVAVNGVPLILNGSVSEGVVRWLTTASPAQQITFTLHRPATDTTFTTTVTPVDFPQQSPKVDATLLPGDIAEVTIPGFTPGVADQVLNAIAELRETASVRGLILDMRGNGGGVGAELLRLLGAFVHGKPTSYWCDVRDKCTANHADDTVALVNLPLVVLTDRNCASACDSFASSVKDLHLGTLIGTRTAGMVSGPTLPYALDDNSELTLPSHREIGANRETVDIVGVAPDHLAPTTAVDLSAGRDAAVTKALALLR</sequence>
<evidence type="ECO:0000259" key="2">
    <source>
        <dbReference type="PROSITE" id="PS50106"/>
    </source>
</evidence>
<feature type="region of interest" description="Disordered" evidence="1">
    <location>
        <begin position="32"/>
        <end position="57"/>
    </location>
</feature>
<dbReference type="CDD" id="cd07562">
    <property type="entry name" value="Peptidase_S41_TRI"/>
    <property type="match status" value="1"/>
</dbReference>
<dbReference type="SMART" id="SM00245">
    <property type="entry name" value="TSPc"/>
    <property type="match status" value="1"/>
</dbReference>
<accession>A0ABV8LPL8</accession>
<organism evidence="3 4">
    <name type="scientific">Hamadaea flava</name>
    <dbReference type="NCBI Taxonomy" id="1742688"/>
    <lineage>
        <taxon>Bacteria</taxon>
        <taxon>Bacillati</taxon>
        <taxon>Actinomycetota</taxon>
        <taxon>Actinomycetes</taxon>
        <taxon>Micromonosporales</taxon>
        <taxon>Micromonosporaceae</taxon>
        <taxon>Hamadaea</taxon>
    </lineage>
</organism>
<proteinExistence type="predicted"/>
<dbReference type="EMBL" id="JBHSAY010000009">
    <property type="protein sequence ID" value="MFC4132174.1"/>
    <property type="molecule type" value="Genomic_DNA"/>
</dbReference>
<keyword evidence="4" id="KW-1185">Reference proteome</keyword>
<comment type="caution">
    <text evidence="3">The sequence shown here is derived from an EMBL/GenBank/DDBJ whole genome shotgun (WGS) entry which is preliminary data.</text>
</comment>
<dbReference type="SUPFAM" id="SSF50156">
    <property type="entry name" value="PDZ domain-like"/>
    <property type="match status" value="1"/>
</dbReference>
<dbReference type="InterPro" id="IPR036034">
    <property type="entry name" value="PDZ_sf"/>
</dbReference>
<name>A0ABV8LPL8_9ACTN</name>
<dbReference type="SUPFAM" id="SSF52096">
    <property type="entry name" value="ClpP/crotonase"/>
    <property type="match status" value="1"/>
</dbReference>
<dbReference type="InterPro" id="IPR001478">
    <property type="entry name" value="PDZ"/>
</dbReference>
<dbReference type="Pfam" id="PF00595">
    <property type="entry name" value="PDZ"/>
    <property type="match status" value="1"/>
</dbReference>
<reference evidence="4" key="1">
    <citation type="journal article" date="2019" name="Int. J. Syst. Evol. Microbiol.">
        <title>The Global Catalogue of Microorganisms (GCM) 10K type strain sequencing project: providing services to taxonomists for standard genome sequencing and annotation.</title>
        <authorList>
            <consortium name="The Broad Institute Genomics Platform"/>
            <consortium name="The Broad Institute Genome Sequencing Center for Infectious Disease"/>
            <person name="Wu L."/>
            <person name="Ma J."/>
        </authorList>
    </citation>
    <scope>NUCLEOTIDE SEQUENCE [LARGE SCALE GENOMIC DNA]</scope>
    <source>
        <strain evidence="4">CGMCC 4.7289</strain>
    </source>
</reference>
<feature type="domain" description="PDZ" evidence="2">
    <location>
        <begin position="161"/>
        <end position="252"/>
    </location>
</feature>
<dbReference type="PANTHER" id="PTHR32060">
    <property type="entry name" value="TAIL-SPECIFIC PROTEASE"/>
    <property type="match status" value="1"/>
</dbReference>
<dbReference type="InterPro" id="IPR029045">
    <property type="entry name" value="ClpP/crotonase-like_dom_sf"/>
</dbReference>